<reference evidence="8 9" key="1">
    <citation type="submission" date="2013-07" db="EMBL/GenBank/DDBJ databases">
        <authorList>
            <person name="Stoco P.H."/>
            <person name="Wagner G."/>
            <person name="Gerber A."/>
            <person name="Zaha A."/>
            <person name="Thompson C."/>
            <person name="Bartholomeu D.C."/>
            <person name="Luckemeyer D.D."/>
            <person name="Bahia D."/>
            <person name="Loreto E."/>
            <person name="Prestes E.B."/>
            <person name="Lima F.M."/>
            <person name="Rodrigues-Luiz G."/>
            <person name="Vallejo G.A."/>
            <person name="Filho J.F."/>
            <person name="Monteiro K.M."/>
            <person name="Tyler K.M."/>
            <person name="de Almeida L.G."/>
            <person name="Ortiz M.F."/>
            <person name="Siervo M.A."/>
            <person name="de Moraes M.H."/>
            <person name="Cunha O.L."/>
            <person name="Mendonca-Neto R."/>
            <person name="Silva R."/>
            <person name="Teixeira S.M."/>
            <person name="Murta S.M."/>
            <person name="Sincero T.C."/>
            <person name="Mendes T.A."/>
            <person name="Urmenyi T.P."/>
            <person name="Silva V.G."/>
            <person name="da Rocha W.D."/>
            <person name="Andersson B."/>
            <person name="Romanha A.J."/>
            <person name="Steindel M."/>
            <person name="de Vasconcelos A.T."/>
            <person name="Grisard E.C."/>
        </authorList>
    </citation>
    <scope>NUCLEOTIDE SEQUENCE [LARGE SCALE GENOMIC DNA]</scope>
    <source>
        <strain evidence="8 9">SC58</strain>
    </source>
</reference>
<feature type="transmembrane region" description="Helical" evidence="7">
    <location>
        <begin position="185"/>
        <end position="205"/>
    </location>
</feature>
<evidence type="ECO:0000313" key="8">
    <source>
        <dbReference type="EMBL" id="ESL11946.1"/>
    </source>
</evidence>
<dbReference type="AlphaFoldDB" id="A0A061JCU3"/>
<dbReference type="PANTHER" id="PTHR10778">
    <property type="entry name" value="SOLUTE CARRIER FAMILY 35 MEMBER B"/>
    <property type="match status" value="1"/>
</dbReference>
<feature type="transmembrane region" description="Helical" evidence="7">
    <location>
        <begin position="226"/>
        <end position="249"/>
    </location>
</feature>
<evidence type="ECO:0000313" key="9">
    <source>
        <dbReference type="Proteomes" id="UP000031737"/>
    </source>
</evidence>
<dbReference type="Proteomes" id="UP000031737">
    <property type="component" value="Unassembled WGS sequence"/>
</dbReference>
<accession>A0A061JCU3</accession>
<dbReference type="Pfam" id="PF08449">
    <property type="entry name" value="UAA"/>
    <property type="match status" value="2"/>
</dbReference>
<comment type="subcellular location">
    <subcellularLocation>
        <location evidence="1">Endomembrane system</location>
        <topology evidence="1">Multi-pass membrane protein</topology>
    </subcellularLocation>
</comment>
<feature type="transmembrane region" description="Helical" evidence="7">
    <location>
        <begin position="94"/>
        <end position="115"/>
    </location>
</feature>
<evidence type="ECO:0000256" key="6">
    <source>
        <dbReference type="ARBA" id="ARBA00023136"/>
    </source>
</evidence>
<dbReference type="InterPro" id="IPR037185">
    <property type="entry name" value="EmrE-like"/>
</dbReference>
<dbReference type="SUPFAM" id="SSF103481">
    <property type="entry name" value="Multidrug resistance efflux transporter EmrE"/>
    <property type="match status" value="1"/>
</dbReference>
<keyword evidence="9" id="KW-1185">Reference proteome</keyword>
<dbReference type="GO" id="GO:0005789">
    <property type="term" value="C:endoplasmic reticulum membrane"/>
    <property type="evidence" value="ECO:0007669"/>
    <property type="project" value="TreeGrafter"/>
</dbReference>
<dbReference type="GO" id="GO:0005464">
    <property type="term" value="F:UDP-xylose transmembrane transporter activity"/>
    <property type="evidence" value="ECO:0007669"/>
    <property type="project" value="TreeGrafter"/>
</dbReference>
<feature type="transmembrane region" description="Helical" evidence="7">
    <location>
        <begin position="371"/>
        <end position="390"/>
    </location>
</feature>
<evidence type="ECO:0000256" key="1">
    <source>
        <dbReference type="ARBA" id="ARBA00004127"/>
    </source>
</evidence>
<evidence type="ECO:0000256" key="4">
    <source>
        <dbReference type="ARBA" id="ARBA00022692"/>
    </source>
</evidence>
<dbReference type="InterPro" id="IPR013657">
    <property type="entry name" value="SCL35B1-4/HUT1"/>
</dbReference>
<dbReference type="PANTHER" id="PTHR10778:SF4">
    <property type="entry name" value="NUCLEOTIDE SUGAR TRANSPORTER SLC35B4"/>
    <property type="match status" value="1"/>
</dbReference>
<feature type="transmembrane region" description="Helical" evidence="7">
    <location>
        <begin position="136"/>
        <end position="165"/>
    </location>
</feature>
<organism evidence="8 9">
    <name type="scientific">Trypanosoma rangeli SC58</name>
    <dbReference type="NCBI Taxonomy" id="429131"/>
    <lineage>
        <taxon>Eukaryota</taxon>
        <taxon>Discoba</taxon>
        <taxon>Euglenozoa</taxon>
        <taxon>Kinetoplastea</taxon>
        <taxon>Metakinetoplastina</taxon>
        <taxon>Trypanosomatida</taxon>
        <taxon>Trypanosomatidae</taxon>
        <taxon>Trypanosoma</taxon>
        <taxon>Herpetosoma</taxon>
    </lineage>
</organism>
<evidence type="ECO:0000256" key="5">
    <source>
        <dbReference type="ARBA" id="ARBA00022989"/>
    </source>
</evidence>
<proteinExistence type="predicted"/>
<evidence type="ECO:0000256" key="3">
    <source>
        <dbReference type="ARBA" id="ARBA00022597"/>
    </source>
</evidence>
<dbReference type="EMBL" id="AUPL01000295">
    <property type="protein sequence ID" value="ESL11946.1"/>
    <property type="molecule type" value="Genomic_DNA"/>
</dbReference>
<evidence type="ECO:0000256" key="2">
    <source>
        <dbReference type="ARBA" id="ARBA00022448"/>
    </source>
</evidence>
<dbReference type="GO" id="GO:0005462">
    <property type="term" value="F:UDP-N-acetylglucosamine transmembrane transporter activity"/>
    <property type="evidence" value="ECO:0007669"/>
    <property type="project" value="TreeGrafter"/>
</dbReference>
<dbReference type="GO" id="GO:0000139">
    <property type="term" value="C:Golgi membrane"/>
    <property type="evidence" value="ECO:0007669"/>
    <property type="project" value="TreeGrafter"/>
</dbReference>
<feature type="transmembrane region" description="Helical" evidence="7">
    <location>
        <begin position="30"/>
        <end position="48"/>
    </location>
</feature>
<name>A0A061JCU3_TRYRA</name>
<feature type="transmembrane region" description="Helical" evidence="7">
    <location>
        <begin position="318"/>
        <end position="335"/>
    </location>
</feature>
<keyword evidence="5 7" id="KW-1133">Transmembrane helix</keyword>
<keyword evidence="2" id="KW-0813">Transport</keyword>
<keyword evidence="4 7" id="KW-0812">Transmembrane</keyword>
<keyword evidence="6 7" id="KW-0472">Membrane</keyword>
<keyword evidence="3" id="KW-0762">Sugar transport</keyword>
<sequence length="411" mass="46240">MELLSAFCISLASFFFILLRMTYLCCGFYFFFRLCLNIFFFPLFFSLTRLREKIHIMSDAALALCGVLSGCQANVFLLELIIMQSPHTLYAMTFAQYVVVTILALPLVIDFADSSRSRGWFSLRLRPMRIRMPHKIILATASWLMAVGSNLVFGFYISVPLHATFRSSSLLLNMLAGHLFLGKRYTFPQVLCATAISGGLIALAIEKSQKVRSTEAGNARQALEENMWWFLGLTVLACTTVLSTGLGIFQEYIYAVARRKEEEVKTSDMAPTLLSSPPPMWAEALFFSHFISIPLFLLQPQRLLKEFTSISQSNYIHFALNAFSQYVCITGVYVLNDKTSAFTLILTLTLRKLCTFALSVAYFGHYRHFTMVEWVAMITALAAGAMYPLLPKFHASSAVRLTAAESKGKKL</sequence>
<protein>
    <submittedName>
        <fullName evidence="8">Uncharacterized protein</fullName>
    </submittedName>
</protein>
<feature type="transmembrane region" description="Helical" evidence="7">
    <location>
        <begin position="341"/>
        <end position="364"/>
    </location>
</feature>
<evidence type="ECO:0000256" key="7">
    <source>
        <dbReference type="SAM" id="Phobius"/>
    </source>
</evidence>
<dbReference type="OrthoDB" id="999962at2759"/>
<feature type="transmembrane region" description="Helical" evidence="7">
    <location>
        <begin position="60"/>
        <end position="82"/>
    </location>
</feature>
<comment type="caution">
    <text evidence="8">The sequence shown here is derived from an EMBL/GenBank/DDBJ whole genome shotgun (WGS) entry which is preliminary data.</text>
</comment>
<dbReference type="VEuPathDB" id="TriTrypDB:TRSC58_00295"/>
<gene>
    <name evidence="8" type="ORF">TRSC58_00295</name>
</gene>